<evidence type="ECO:0000313" key="6">
    <source>
        <dbReference type="Proteomes" id="UP000242205"/>
    </source>
</evidence>
<feature type="compositionally biased region" description="Low complexity" evidence="2">
    <location>
        <begin position="79"/>
        <end position="90"/>
    </location>
</feature>
<evidence type="ECO:0000313" key="5">
    <source>
        <dbReference type="EMBL" id="AUN94963.1"/>
    </source>
</evidence>
<dbReference type="InterPro" id="IPR050300">
    <property type="entry name" value="GDXG_lipolytic_enzyme"/>
</dbReference>
<dbReference type="InterPro" id="IPR029058">
    <property type="entry name" value="AB_hydrolase_fold"/>
</dbReference>
<dbReference type="OrthoDB" id="9794445at2"/>
<sequence length="407" mass="43541">MKPALPLFLALAVLSTPAFAQSPATTQDAPIPTLPEVSTTASPYAPETDTAEAPPSTPDAVTPLEATASASDEVRADAADATQPADAPRTSGDADADADTVTDNDSVRDDGDPPLSRAEVDRLPVRALWNIPYAGLREARHRLDLYLPREPSVFPLPVIVFFHGGDWVAGDKRDAARRLLPLVLSGRYAVVSANYRLADDARWPAQIEDAKAVIRWIRAGERRYGFDPERIGVWGEDAGAQLAMLLGTTGDIAAVEGDFGRLAPNSRVQAVVSFSGTSDVPGLLIQPGRIDHDMPDSPSSRLLGQPPSQLADAARQASPLHWVTADDAPTLHVHGTLDRIVTMAQPEAMDAALRAVGVESVLVPVLNARHDGFGAVADEHARVFFERHLHDKPLALPSDEILDLQPQ</sequence>
<evidence type="ECO:0000256" key="2">
    <source>
        <dbReference type="SAM" id="MobiDB-lite"/>
    </source>
</evidence>
<dbReference type="Gene3D" id="3.40.50.1820">
    <property type="entry name" value="alpha/beta hydrolase"/>
    <property type="match status" value="1"/>
</dbReference>
<dbReference type="AlphaFoldDB" id="A0A2I6S6T2"/>
<gene>
    <name evidence="5" type="ORF">C0099_08455</name>
</gene>
<keyword evidence="1" id="KW-0378">Hydrolase</keyword>
<keyword evidence="3" id="KW-0732">Signal</keyword>
<proteinExistence type="predicted"/>
<keyword evidence="6" id="KW-1185">Reference proteome</keyword>
<dbReference type="Pfam" id="PF20434">
    <property type="entry name" value="BD-FAE"/>
    <property type="match status" value="1"/>
</dbReference>
<organism evidence="5 6">
    <name type="scientific">Pseudazoarcus pumilus</name>
    <dbReference type="NCBI Taxonomy" id="2067960"/>
    <lineage>
        <taxon>Bacteria</taxon>
        <taxon>Pseudomonadati</taxon>
        <taxon>Pseudomonadota</taxon>
        <taxon>Betaproteobacteria</taxon>
        <taxon>Rhodocyclales</taxon>
        <taxon>Zoogloeaceae</taxon>
        <taxon>Pseudazoarcus</taxon>
    </lineage>
</organism>
<evidence type="ECO:0000259" key="4">
    <source>
        <dbReference type="Pfam" id="PF20434"/>
    </source>
</evidence>
<feature type="region of interest" description="Disordered" evidence="2">
    <location>
        <begin position="23"/>
        <end position="118"/>
    </location>
</feature>
<dbReference type="KEGG" id="atw:C0099_08455"/>
<reference evidence="5 6" key="1">
    <citation type="submission" date="2018-01" db="EMBL/GenBank/DDBJ databases">
        <authorList>
            <person name="Fu G.-Y."/>
        </authorList>
    </citation>
    <scope>NUCLEOTIDE SEQUENCE [LARGE SCALE GENOMIC DNA]</scope>
    <source>
        <strain evidence="5 6">SY39</strain>
    </source>
</reference>
<feature type="chain" id="PRO_5014364415" description="BD-FAE-like domain-containing protein" evidence="3">
    <location>
        <begin position="21"/>
        <end position="407"/>
    </location>
</feature>
<dbReference type="Proteomes" id="UP000242205">
    <property type="component" value="Chromosome"/>
</dbReference>
<dbReference type="RefSeq" id="WP_102247029.1">
    <property type="nucleotide sequence ID" value="NZ_CP025682.1"/>
</dbReference>
<name>A0A2I6S6T2_9RHOO</name>
<feature type="domain" description="BD-FAE-like" evidence="4">
    <location>
        <begin position="143"/>
        <end position="353"/>
    </location>
</feature>
<protein>
    <recommendedName>
        <fullName evidence="4">BD-FAE-like domain-containing protein</fullName>
    </recommendedName>
</protein>
<feature type="signal peptide" evidence="3">
    <location>
        <begin position="1"/>
        <end position="20"/>
    </location>
</feature>
<dbReference type="PANTHER" id="PTHR48081">
    <property type="entry name" value="AB HYDROLASE SUPERFAMILY PROTEIN C4A8.06C"/>
    <property type="match status" value="1"/>
</dbReference>
<dbReference type="InterPro" id="IPR049492">
    <property type="entry name" value="BD-FAE-like_dom"/>
</dbReference>
<evidence type="ECO:0000256" key="3">
    <source>
        <dbReference type="SAM" id="SignalP"/>
    </source>
</evidence>
<dbReference type="SUPFAM" id="SSF53474">
    <property type="entry name" value="alpha/beta-Hydrolases"/>
    <property type="match status" value="1"/>
</dbReference>
<dbReference type="EMBL" id="CP025682">
    <property type="protein sequence ID" value="AUN94963.1"/>
    <property type="molecule type" value="Genomic_DNA"/>
</dbReference>
<accession>A0A2I6S6T2</accession>
<dbReference type="GO" id="GO:0016787">
    <property type="term" value="F:hydrolase activity"/>
    <property type="evidence" value="ECO:0007669"/>
    <property type="project" value="UniProtKB-KW"/>
</dbReference>
<dbReference type="PANTHER" id="PTHR48081:SF13">
    <property type="entry name" value="ALPHA_BETA HYDROLASE"/>
    <property type="match status" value="1"/>
</dbReference>
<evidence type="ECO:0000256" key="1">
    <source>
        <dbReference type="ARBA" id="ARBA00022801"/>
    </source>
</evidence>